<dbReference type="GO" id="GO:0043171">
    <property type="term" value="P:peptide catabolic process"/>
    <property type="evidence" value="ECO:0007669"/>
    <property type="project" value="TreeGrafter"/>
</dbReference>
<evidence type="ECO:0000256" key="5">
    <source>
        <dbReference type="ARBA" id="ARBA00022670"/>
    </source>
</evidence>
<feature type="domain" description="ERAP1-like C-terminal" evidence="16">
    <location>
        <begin position="563"/>
        <end position="671"/>
    </location>
</feature>
<dbReference type="GO" id="GO:0005886">
    <property type="term" value="C:plasma membrane"/>
    <property type="evidence" value="ECO:0007669"/>
    <property type="project" value="UniProtKB-SubCell"/>
</dbReference>
<evidence type="ECO:0000313" key="18">
    <source>
        <dbReference type="EnsemblMetazoa" id="AALB008759-PA"/>
    </source>
</evidence>
<feature type="active site" description="Proton acceptor" evidence="11">
    <location>
        <position position="329"/>
    </location>
</feature>
<dbReference type="InterPro" id="IPR042097">
    <property type="entry name" value="Aminopeptidase_N-like_N_sf"/>
</dbReference>
<feature type="domain" description="Aminopeptidase N-like N-terminal" evidence="17">
    <location>
        <begin position="31"/>
        <end position="222"/>
    </location>
</feature>
<evidence type="ECO:0000256" key="9">
    <source>
        <dbReference type="ARBA" id="ARBA00023049"/>
    </source>
</evidence>
<dbReference type="STRING" id="7167.A0A182FQD9"/>
<name>A0A182FQD9_ANOAL</name>
<proteinExistence type="inferred from homology"/>
<evidence type="ECO:0000259" key="15">
    <source>
        <dbReference type="Pfam" id="PF01433"/>
    </source>
</evidence>
<dbReference type="Pfam" id="PF17900">
    <property type="entry name" value="Peptidase_M1_N"/>
    <property type="match status" value="1"/>
</dbReference>
<evidence type="ECO:0000256" key="1">
    <source>
        <dbReference type="ARBA" id="ARBA00004609"/>
    </source>
</evidence>
<dbReference type="KEGG" id="aali:118460792"/>
<dbReference type="FunFam" id="1.10.390.10:FF:000013">
    <property type="entry name" value="Aminopeptidase N"/>
    <property type="match status" value="1"/>
</dbReference>
<keyword evidence="4" id="KW-0325">Glycoprotein</keyword>
<dbReference type="EnsemblMetazoa" id="AALB008759-RA">
    <property type="protein sequence ID" value="AALB008759-PA"/>
    <property type="gene ID" value="AALB008759"/>
</dbReference>
<dbReference type="Gene3D" id="2.60.40.1730">
    <property type="entry name" value="tricorn interacting facor f3 domain"/>
    <property type="match status" value="1"/>
</dbReference>
<dbReference type="InterPro" id="IPR024571">
    <property type="entry name" value="ERAP1-like_C_dom"/>
</dbReference>
<dbReference type="InterPro" id="IPR001930">
    <property type="entry name" value="Peptidase_M1"/>
</dbReference>
<dbReference type="PANTHER" id="PTHR11533">
    <property type="entry name" value="PROTEASE M1 ZINC METALLOPROTEASE"/>
    <property type="match status" value="1"/>
</dbReference>
<evidence type="ECO:0000259" key="17">
    <source>
        <dbReference type="Pfam" id="PF17900"/>
    </source>
</evidence>
<keyword evidence="3 14" id="KW-0031">Aminopeptidase</keyword>
<keyword evidence="9 14" id="KW-0482">Metalloprotease</keyword>
<evidence type="ECO:0000256" key="12">
    <source>
        <dbReference type="PIRSR" id="PIRSR634016-3"/>
    </source>
</evidence>
<dbReference type="PANTHER" id="PTHR11533:SF301">
    <property type="entry name" value="AMINOPEPTIDASE"/>
    <property type="match status" value="1"/>
</dbReference>
<evidence type="ECO:0000256" key="6">
    <source>
        <dbReference type="ARBA" id="ARBA00022723"/>
    </source>
</evidence>
<comment type="subcellular location">
    <subcellularLocation>
        <location evidence="1">Cell membrane</location>
        <topology evidence="1">Lipid-anchor</topology>
        <topology evidence="1">GPI-anchor</topology>
    </subcellularLocation>
</comment>
<evidence type="ECO:0000256" key="3">
    <source>
        <dbReference type="ARBA" id="ARBA00022438"/>
    </source>
</evidence>
<evidence type="ECO:0000256" key="7">
    <source>
        <dbReference type="ARBA" id="ARBA00022801"/>
    </source>
</evidence>
<feature type="binding site" evidence="12">
    <location>
        <position position="351"/>
    </location>
    <ligand>
        <name>Zn(2+)</name>
        <dbReference type="ChEBI" id="CHEBI:29105"/>
        <note>catalytic</note>
    </ligand>
</feature>
<dbReference type="Pfam" id="PF11838">
    <property type="entry name" value="ERAP1_C"/>
    <property type="match status" value="1"/>
</dbReference>
<comment type="similarity">
    <text evidence="2 14">Belongs to the peptidase M1 family.</text>
</comment>
<evidence type="ECO:0000259" key="16">
    <source>
        <dbReference type="Pfam" id="PF11838"/>
    </source>
</evidence>
<dbReference type="PRINTS" id="PR00756">
    <property type="entry name" value="ALADIPTASE"/>
</dbReference>
<dbReference type="CDD" id="cd09601">
    <property type="entry name" value="M1_APN-Q_like"/>
    <property type="match status" value="1"/>
</dbReference>
<dbReference type="InterPro" id="IPR045357">
    <property type="entry name" value="Aminopeptidase_N-like_N"/>
</dbReference>
<evidence type="ECO:0000256" key="4">
    <source>
        <dbReference type="ARBA" id="ARBA00022622"/>
    </source>
</evidence>
<feature type="site" description="Transition state stabilizer" evidence="13">
    <location>
        <position position="417"/>
    </location>
</feature>
<feature type="domain" description="Peptidase M1 membrane alanine aminopeptidase" evidence="15">
    <location>
        <begin position="257"/>
        <end position="482"/>
    </location>
</feature>
<dbReference type="SUPFAM" id="SSF63737">
    <property type="entry name" value="Leukotriene A4 hydrolase N-terminal domain"/>
    <property type="match status" value="1"/>
</dbReference>
<dbReference type="InterPro" id="IPR014782">
    <property type="entry name" value="Peptidase_M1_dom"/>
</dbReference>
<sequence>MWLIVLYLCAGLWNPVWTTAGDPERLPNGTVPLHYDLWLEASGLVRNDFSYQGKISIRLAVLSDTAIDSVVLHNVGNRIEKTELTRISDGNVIAHQLSQSSELLKLRTSRPLNRHSGDEELQLTITFSGLLGKEKKGFYRTQYRGPKRVPVTVATTHFQPCYARYAFPCFDEPGLKAPFTLTIVSNRNHLVASNTAIAKVTNLPGDRKAVQFERTAPLQTYLVAFLVSTYDAIHTRSPSGVQVGVLAPPKDQKALQFSLQAASALLTRLEHYTGQSLGLTKLEHVAIPRFGNAMENWGLVAYDEQFLVLAGRKVHRQQRVQAVITIGHETAHQLFGNLVGPAWWSYLWLSEGFATYFEMILGSAEYPDLIPLEESFAMRHMRPALQADAVPGAHALTVNPLPADTAQIEELFDSLTYSKAGCVLRMINCTIGESVFRAGVRRYLETHRNGVVKPKDLYASFTQGNESLSAGWPTVEEMFRSWTDKPGYPVVTVERLNISYVRFRQQRYQLQADQPDHSSRWLIPITYFTNSSRGKYEYRPALWMRESDRELVVRLEMKRTDVLIVNPRQIGFYRVEYLQQRDWQKMVPRLRSLPPVTQAKLIDDAFGLARIGHTGYEVCLRLLDQLSTISSALPWLTAMSEENVGFLQRTLRSFRFDRVVLGLAGEMFQFFSNSSSGRTARMGTAIEAQALDRAYDWWKRLGGTTRSGRRRYGPGFDTGCPSARMPALTADELTVGLASQDEAEELRLFGRLKCQKQTQDTALIVALERIAKNGQTETSDLYRVLLKLLDVDPGRFLSPVLHMLVDFDRLPPATSRGEPREPIAAAALLRLLNRILPEVNDRRQEKAVQKIIGQHESLLPHRFLAHASTIMTSTLSWRRANVAKLNRLLRTGTGRFAQFTAP</sequence>
<evidence type="ECO:0000256" key="11">
    <source>
        <dbReference type="PIRSR" id="PIRSR634016-1"/>
    </source>
</evidence>
<dbReference type="VEuPathDB" id="VectorBase:AALB20_032678"/>
<dbReference type="InterPro" id="IPR034016">
    <property type="entry name" value="M1_APN-typ"/>
</dbReference>
<keyword evidence="10" id="KW-0449">Lipoprotein</keyword>
<reference evidence="18 19" key="1">
    <citation type="journal article" date="2017" name="G3 (Bethesda)">
        <title>The Physical Genome Mapping of Anopheles albimanus Corrected Scaffold Misassemblies and Identified Interarm Rearrangements in Genus Anopheles.</title>
        <authorList>
            <person name="Artemov G.N."/>
            <person name="Peery A.N."/>
            <person name="Jiang X."/>
            <person name="Tu Z."/>
            <person name="Stegniy V.N."/>
            <person name="Sharakhova M.V."/>
            <person name="Sharakhov I.V."/>
        </authorList>
    </citation>
    <scope>NUCLEOTIDE SEQUENCE [LARGE SCALE GENOMIC DNA]</scope>
    <source>
        <strain evidence="18 19">ALBI9_A</strain>
    </source>
</reference>
<accession>A0A182FQD9</accession>
<dbReference type="InterPro" id="IPR027268">
    <property type="entry name" value="Peptidase_M4/M1_CTD_sf"/>
</dbReference>
<dbReference type="GeneID" id="118460792"/>
<protein>
    <recommendedName>
        <fullName evidence="14">Aminopeptidase</fullName>
        <ecNumber evidence="14">3.4.11.-</ecNumber>
    </recommendedName>
</protein>
<evidence type="ECO:0000313" key="19">
    <source>
        <dbReference type="Proteomes" id="UP000069272"/>
    </source>
</evidence>
<dbReference type="VEuPathDB" id="VectorBase:AALB008759"/>
<dbReference type="EC" id="3.4.11.-" evidence="14"/>
<dbReference type="InterPro" id="IPR050344">
    <property type="entry name" value="Peptidase_M1_aminopeptidases"/>
</dbReference>
<evidence type="ECO:0000256" key="13">
    <source>
        <dbReference type="PIRSR" id="PIRSR634016-4"/>
    </source>
</evidence>
<keyword evidence="4" id="KW-0336">GPI-anchor</keyword>
<evidence type="ECO:0000256" key="2">
    <source>
        <dbReference type="ARBA" id="ARBA00010136"/>
    </source>
</evidence>
<dbReference type="RefSeq" id="XP_035781291.1">
    <property type="nucleotide sequence ID" value="XM_035925398.1"/>
</dbReference>
<organism evidence="18 19">
    <name type="scientific">Anopheles albimanus</name>
    <name type="common">New world malaria mosquito</name>
    <dbReference type="NCBI Taxonomy" id="7167"/>
    <lineage>
        <taxon>Eukaryota</taxon>
        <taxon>Metazoa</taxon>
        <taxon>Ecdysozoa</taxon>
        <taxon>Arthropoda</taxon>
        <taxon>Hexapoda</taxon>
        <taxon>Insecta</taxon>
        <taxon>Pterygota</taxon>
        <taxon>Neoptera</taxon>
        <taxon>Endopterygota</taxon>
        <taxon>Diptera</taxon>
        <taxon>Nematocera</taxon>
        <taxon>Culicoidea</taxon>
        <taxon>Culicidae</taxon>
        <taxon>Anophelinae</taxon>
        <taxon>Anopheles</taxon>
    </lineage>
</organism>
<keyword evidence="7 14" id="KW-0378">Hydrolase</keyword>
<dbReference type="GO" id="GO:0008270">
    <property type="term" value="F:zinc ion binding"/>
    <property type="evidence" value="ECO:0007669"/>
    <property type="project" value="UniProtKB-UniRule"/>
</dbReference>
<dbReference type="Gene3D" id="1.25.50.20">
    <property type="match status" value="1"/>
</dbReference>
<dbReference type="GO" id="GO:0005737">
    <property type="term" value="C:cytoplasm"/>
    <property type="evidence" value="ECO:0007669"/>
    <property type="project" value="TreeGrafter"/>
</dbReference>
<dbReference type="Pfam" id="PF01433">
    <property type="entry name" value="Peptidase_M1"/>
    <property type="match status" value="1"/>
</dbReference>
<evidence type="ECO:0000256" key="8">
    <source>
        <dbReference type="ARBA" id="ARBA00022833"/>
    </source>
</evidence>
<dbReference type="Gene3D" id="2.60.40.1910">
    <property type="match status" value="1"/>
</dbReference>
<keyword evidence="6 12" id="KW-0479">Metal-binding</keyword>
<keyword evidence="19" id="KW-1185">Reference proteome</keyword>
<dbReference type="OrthoDB" id="7728838at2759"/>
<comment type="cofactor">
    <cofactor evidence="12 14">
        <name>Zn(2+)</name>
        <dbReference type="ChEBI" id="CHEBI:29105"/>
    </cofactor>
    <text evidence="12 14">Binds 1 zinc ion per subunit.</text>
</comment>
<keyword evidence="4" id="KW-0472">Membrane</keyword>
<dbReference type="GO" id="GO:0005615">
    <property type="term" value="C:extracellular space"/>
    <property type="evidence" value="ECO:0007669"/>
    <property type="project" value="TreeGrafter"/>
</dbReference>
<feature type="binding site" evidence="12">
    <location>
        <position position="332"/>
    </location>
    <ligand>
        <name>Zn(2+)</name>
        <dbReference type="ChEBI" id="CHEBI:29105"/>
        <note>catalytic</note>
    </ligand>
</feature>
<evidence type="ECO:0000256" key="10">
    <source>
        <dbReference type="ARBA" id="ARBA00023288"/>
    </source>
</evidence>
<keyword evidence="8 12" id="KW-0862">Zinc</keyword>
<dbReference type="GO" id="GO:0070006">
    <property type="term" value="F:metalloaminopeptidase activity"/>
    <property type="evidence" value="ECO:0007669"/>
    <property type="project" value="TreeGrafter"/>
</dbReference>
<dbReference type="Gene3D" id="1.10.390.10">
    <property type="entry name" value="Neutral Protease Domain 2"/>
    <property type="match status" value="1"/>
</dbReference>
<dbReference type="SUPFAM" id="SSF55486">
    <property type="entry name" value="Metalloproteases ('zincins'), catalytic domain"/>
    <property type="match status" value="1"/>
</dbReference>
<reference evidence="18" key="2">
    <citation type="submission" date="2022-08" db="UniProtKB">
        <authorList>
            <consortium name="EnsemblMetazoa"/>
        </authorList>
    </citation>
    <scope>IDENTIFICATION</scope>
    <source>
        <strain evidence="18">STECLA/ALBI9_A</strain>
    </source>
</reference>
<evidence type="ECO:0000256" key="14">
    <source>
        <dbReference type="RuleBase" id="RU364040"/>
    </source>
</evidence>
<dbReference type="AlphaFoldDB" id="A0A182FQD9"/>
<dbReference type="GO" id="GO:0098552">
    <property type="term" value="C:side of membrane"/>
    <property type="evidence" value="ECO:0007669"/>
    <property type="project" value="UniProtKB-KW"/>
</dbReference>
<keyword evidence="5 14" id="KW-0645">Protease</keyword>
<dbReference type="GO" id="GO:0006508">
    <property type="term" value="P:proteolysis"/>
    <property type="evidence" value="ECO:0007669"/>
    <property type="project" value="UniProtKB-KW"/>
</dbReference>
<feature type="binding site" evidence="12">
    <location>
        <position position="328"/>
    </location>
    <ligand>
        <name>Zn(2+)</name>
        <dbReference type="ChEBI" id="CHEBI:29105"/>
        <note>catalytic</note>
    </ligand>
</feature>
<dbReference type="GO" id="GO:0042277">
    <property type="term" value="F:peptide binding"/>
    <property type="evidence" value="ECO:0007669"/>
    <property type="project" value="TreeGrafter"/>
</dbReference>
<dbReference type="Proteomes" id="UP000069272">
    <property type="component" value="Chromosome 2R"/>
</dbReference>